<dbReference type="VEuPathDB" id="FungiDB:FVEG_13754"/>
<dbReference type="AlphaFoldDB" id="W7NH78"/>
<evidence type="ECO:0000313" key="1">
    <source>
        <dbReference type="EMBL" id="EWG55807.1"/>
    </source>
</evidence>
<accession>W7NH78</accession>
<keyword evidence="2" id="KW-1185">Reference proteome</keyword>
<dbReference type="GeneID" id="30071074"/>
<evidence type="ECO:0000313" key="2">
    <source>
        <dbReference type="Proteomes" id="UP000009096"/>
    </source>
</evidence>
<protein>
    <submittedName>
        <fullName evidence="1">Uncharacterized protein</fullName>
    </submittedName>
</protein>
<organism evidence="1 2">
    <name type="scientific">Gibberella moniliformis (strain M3125 / FGSC 7600)</name>
    <name type="common">Maize ear and stalk rot fungus</name>
    <name type="synonym">Fusarium verticillioides</name>
    <dbReference type="NCBI Taxonomy" id="334819"/>
    <lineage>
        <taxon>Eukaryota</taxon>
        <taxon>Fungi</taxon>
        <taxon>Dikarya</taxon>
        <taxon>Ascomycota</taxon>
        <taxon>Pezizomycotina</taxon>
        <taxon>Sordariomycetes</taxon>
        <taxon>Hypocreomycetidae</taxon>
        <taxon>Hypocreales</taxon>
        <taxon>Nectriaceae</taxon>
        <taxon>Fusarium</taxon>
        <taxon>Fusarium fujikuroi species complex</taxon>
    </lineage>
</organism>
<sequence>MSTSTTSTSPTDVGQALINVLNRPTGSLTRSMLLIEDDGSFSSQKRPRFILQSYGYLDLRVSLVAGMTFPADKSSFETLYPKASLPSFNSFDPLLYQDTETAIVDFWNSCNEFSSYALPSFWTVFDETQSLCQYLIGQLTGAGAASLQSMISTLTSQTYSQPGSENGPQFKSLAQSVSEMLLNLSQQANQKATSIQGLAASIASQASKVQAMKQEIDSVVKKFGLNDGDNYIVTLDATFDMNQIDLNNSVKEAQVTIANWATVQERDLMQANGAVSYMWIPVTGWLSSSNPILSMQTRFRMAWAKYRAHIAKKSTDTNKTAYALAGAVNLLSMQNGVLCDRLRSVGVALHEIQSTFAALGSNLGQAATLMAAADGTVRTSLIANQQGIQAGITNAVKEFQDTLSAVQSLVAVDSNIQTTGITADISAPSVYSEDTADGNVYGRNVQDS</sequence>
<name>W7NH78_GIBM7</name>
<reference evidence="1 2" key="1">
    <citation type="journal article" date="2010" name="Nature">
        <title>Comparative genomics reveals mobile pathogenicity chromosomes in Fusarium.</title>
        <authorList>
            <person name="Ma L.J."/>
            <person name="van der Does H.C."/>
            <person name="Borkovich K.A."/>
            <person name="Coleman J.J."/>
            <person name="Daboussi M.J."/>
            <person name="Di Pietro A."/>
            <person name="Dufresne M."/>
            <person name="Freitag M."/>
            <person name="Grabherr M."/>
            <person name="Henrissat B."/>
            <person name="Houterman P.M."/>
            <person name="Kang S."/>
            <person name="Shim W.B."/>
            <person name="Woloshuk C."/>
            <person name="Xie X."/>
            <person name="Xu J.R."/>
            <person name="Antoniw J."/>
            <person name="Baker S.E."/>
            <person name="Bluhm B.H."/>
            <person name="Breakspear A."/>
            <person name="Brown D.W."/>
            <person name="Butchko R.A."/>
            <person name="Chapman S."/>
            <person name="Coulson R."/>
            <person name="Coutinho P.M."/>
            <person name="Danchin E.G."/>
            <person name="Diener A."/>
            <person name="Gale L.R."/>
            <person name="Gardiner D.M."/>
            <person name="Goff S."/>
            <person name="Hammond-Kosack K.E."/>
            <person name="Hilburn K."/>
            <person name="Hua-Van A."/>
            <person name="Jonkers W."/>
            <person name="Kazan K."/>
            <person name="Kodira C.D."/>
            <person name="Koehrsen M."/>
            <person name="Kumar L."/>
            <person name="Lee Y.H."/>
            <person name="Li L."/>
            <person name="Manners J.M."/>
            <person name="Miranda-Saavedra D."/>
            <person name="Mukherjee M."/>
            <person name="Park G."/>
            <person name="Park J."/>
            <person name="Park S.Y."/>
            <person name="Proctor R.H."/>
            <person name="Regev A."/>
            <person name="Ruiz-Roldan M.C."/>
            <person name="Sain D."/>
            <person name="Sakthikumar S."/>
            <person name="Sykes S."/>
            <person name="Schwartz D.C."/>
            <person name="Turgeon B.G."/>
            <person name="Wapinski I."/>
            <person name="Yoder O."/>
            <person name="Young S."/>
            <person name="Zeng Q."/>
            <person name="Zhou S."/>
            <person name="Galagan J."/>
            <person name="Cuomo C.A."/>
            <person name="Kistler H.C."/>
            <person name="Rep M."/>
        </authorList>
    </citation>
    <scope>NUCLEOTIDE SEQUENCE [LARGE SCALE GENOMIC DNA]</scope>
    <source>
        <strain evidence="2">M3125 / FGSC 7600</strain>
    </source>
</reference>
<dbReference type="OrthoDB" id="5096009at2759"/>
<dbReference type="RefSeq" id="XP_018761998.1">
    <property type="nucleotide sequence ID" value="XM_018903111.1"/>
</dbReference>
<dbReference type="EMBL" id="CM000587">
    <property type="protein sequence ID" value="EWG55807.1"/>
    <property type="molecule type" value="Genomic_DNA"/>
</dbReference>
<gene>
    <name evidence="1" type="ORF">FVEG_13754</name>
</gene>
<dbReference type="KEGG" id="fvr:FVEG_13754"/>
<proteinExistence type="predicted"/>
<dbReference type="Proteomes" id="UP000009096">
    <property type="component" value="Chromosome 10"/>
</dbReference>
<dbReference type="EMBL" id="DS022265">
    <property type="protein sequence ID" value="EWG55807.1"/>
    <property type="molecule type" value="Genomic_DNA"/>
</dbReference>